<evidence type="ECO:0000256" key="1">
    <source>
        <dbReference type="ARBA" id="ARBA00010599"/>
    </source>
</evidence>
<reference evidence="12" key="1">
    <citation type="submission" date="2021-06" db="EMBL/GenBank/DDBJ databases">
        <authorList>
            <person name="Hodson N. C."/>
            <person name="Mongue J. A."/>
            <person name="Jaron S. K."/>
        </authorList>
    </citation>
    <scope>NUCLEOTIDE SEQUENCE</scope>
</reference>
<accession>A0A8J2LM71</accession>
<evidence type="ECO:0000256" key="2">
    <source>
        <dbReference type="ARBA" id="ARBA00022692"/>
    </source>
</evidence>
<evidence type="ECO:0000256" key="8">
    <source>
        <dbReference type="ARBA" id="ARBA00024176"/>
    </source>
</evidence>
<dbReference type="PANTHER" id="PTHR31981">
    <property type="entry name" value="GLYCOSYLATED LYSOSOMAL MEMBRANE PROTEIN"/>
    <property type="match status" value="1"/>
</dbReference>
<dbReference type="OrthoDB" id="6264340at2759"/>
<comment type="caution">
    <text evidence="12">The sequence shown here is derived from an EMBL/GenBank/DDBJ whole genome shotgun (WGS) entry which is preliminary data.</text>
</comment>
<keyword evidence="4 11" id="KW-1133">Transmembrane helix</keyword>
<evidence type="ECO:0000256" key="11">
    <source>
        <dbReference type="SAM" id="Phobius"/>
    </source>
</evidence>
<organism evidence="12 13">
    <name type="scientific">Allacma fusca</name>
    <dbReference type="NCBI Taxonomy" id="39272"/>
    <lineage>
        <taxon>Eukaryota</taxon>
        <taxon>Metazoa</taxon>
        <taxon>Ecdysozoa</taxon>
        <taxon>Arthropoda</taxon>
        <taxon>Hexapoda</taxon>
        <taxon>Collembola</taxon>
        <taxon>Symphypleona</taxon>
        <taxon>Sminthuridae</taxon>
        <taxon>Allacma</taxon>
    </lineage>
</organism>
<evidence type="ECO:0000256" key="4">
    <source>
        <dbReference type="ARBA" id="ARBA00022989"/>
    </source>
</evidence>
<evidence type="ECO:0000256" key="9">
    <source>
        <dbReference type="ARBA" id="ARBA00024189"/>
    </source>
</evidence>
<dbReference type="EMBL" id="CAJVCH010571767">
    <property type="protein sequence ID" value="CAG7838473.1"/>
    <property type="molecule type" value="Genomic_DNA"/>
</dbReference>
<dbReference type="InterPro" id="IPR029382">
    <property type="entry name" value="NCU-G1"/>
</dbReference>
<dbReference type="AlphaFoldDB" id="A0A8J2LM71"/>
<evidence type="ECO:0000256" key="3">
    <source>
        <dbReference type="ARBA" id="ARBA00022729"/>
    </source>
</evidence>
<evidence type="ECO:0000313" key="13">
    <source>
        <dbReference type="Proteomes" id="UP000708208"/>
    </source>
</evidence>
<evidence type="ECO:0000256" key="5">
    <source>
        <dbReference type="ARBA" id="ARBA00023136"/>
    </source>
</evidence>
<feature type="transmembrane region" description="Helical" evidence="11">
    <location>
        <begin position="401"/>
        <end position="426"/>
    </location>
</feature>
<keyword evidence="5 11" id="KW-0472">Membrane</keyword>
<keyword evidence="3" id="KW-0732">Signal</keyword>
<sequence>NNKRWLTGRLGYAVLECLVMARNMYLVTFICVLGIYGLQLVEGTKDDKELVRKLSVEENPGCPVGESFCSNGTLIHIRSDSETDTIHFVWNFFGCPTLLLARTQLGANLSIDWTSFISGTSGSAVFDPPETLYTFGWSLTTIWTFLDEKDEVEMNKVNASGVFGHDTKNFYWAKDDKDSVVSEDLVKFSMIAKDYDGQTFGEEGYIKITVQVHSKEGYGTVLPYLRHNGNSSQVDISLNKIDLNNTMTPKTRIGLGYLLVQQVPNLTGDISVKDKIYVQKTKTLDDENSPGVFEMHSLRTPVFNSYDQSYLEWKPVSYTGIIRDIADSVDVHIYDLEDQSPIQLDDSFLWSFYGNNISTLIAQRANISFGTQGDGFFNATPHISWSYLAGYGPPPSDTVSMLVIMTLAVGLGIPAIIIIIAIIYLFTKKLSTPKDDLLLGR</sequence>
<keyword evidence="6" id="KW-0325">Glycoprotein</keyword>
<keyword evidence="2 11" id="KW-0812">Transmembrane</keyword>
<comment type="similarity">
    <text evidence="1">Belongs to the GLMP family.</text>
</comment>
<comment type="subcellular location">
    <subcellularLocation>
        <location evidence="9">Lysosome membrane</location>
        <topology evidence="9">Single-pass type I membrane protein</topology>
        <orientation evidence="9">Lumenal side</orientation>
    </subcellularLocation>
</comment>
<feature type="transmembrane region" description="Helical" evidence="11">
    <location>
        <begin position="12"/>
        <end position="38"/>
    </location>
</feature>
<keyword evidence="13" id="KW-1185">Reference proteome</keyword>
<gene>
    <name evidence="12" type="ORF">AFUS01_LOCUS47442</name>
</gene>
<dbReference type="Pfam" id="PF15065">
    <property type="entry name" value="NCU-G1"/>
    <property type="match status" value="1"/>
</dbReference>
<keyword evidence="7" id="KW-0458">Lysosome</keyword>
<dbReference type="Proteomes" id="UP000708208">
    <property type="component" value="Unassembled WGS sequence"/>
</dbReference>
<protein>
    <recommendedName>
        <fullName evidence="14">Glycosylated lysosomal membrane protein</fullName>
    </recommendedName>
</protein>
<evidence type="ECO:0000256" key="10">
    <source>
        <dbReference type="ARBA" id="ARBA00044960"/>
    </source>
</evidence>
<evidence type="ECO:0008006" key="14">
    <source>
        <dbReference type="Google" id="ProtNLM"/>
    </source>
</evidence>
<name>A0A8J2LM71_9HEXA</name>
<comment type="subunit">
    <text evidence="10">Interacts (via lumenal domain) with lysosomal protein MFSD1; the interaction starts while both proteins are still in the endoplasmic reticulum and is required for stabilization of MFSD1 in lysosomes but has no direct effect on its targeting to lysosomes or transporter activity.</text>
</comment>
<evidence type="ECO:0000256" key="7">
    <source>
        <dbReference type="ARBA" id="ARBA00023228"/>
    </source>
</evidence>
<feature type="non-terminal residue" evidence="12">
    <location>
        <position position="1"/>
    </location>
</feature>
<dbReference type="PANTHER" id="PTHR31981:SF1">
    <property type="entry name" value="GLYCOSYLATED LYSOSOMAL MEMBRANE PROTEIN"/>
    <property type="match status" value="1"/>
</dbReference>
<evidence type="ECO:0000313" key="12">
    <source>
        <dbReference type="EMBL" id="CAG7838473.1"/>
    </source>
</evidence>
<evidence type="ECO:0000256" key="6">
    <source>
        <dbReference type="ARBA" id="ARBA00023180"/>
    </source>
</evidence>
<proteinExistence type="inferred from homology"/>
<dbReference type="GO" id="GO:0005765">
    <property type="term" value="C:lysosomal membrane"/>
    <property type="evidence" value="ECO:0007669"/>
    <property type="project" value="UniProtKB-SubCell"/>
</dbReference>
<comment type="function">
    <text evidence="8">Required to protect lysosomal transporter MFSD1 from lysosomal proteolysis and for MFSD1 lysosomal localization.</text>
</comment>